<name>A0A392WCX8_9FABA</name>
<keyword evidence="2" id="KW-1185">Reference proteome</keyword>
<evidence type="ECO:0000313" key="2">
    <source>
        <dbReference type="Proteomes" id="UP000265520"/>
    </source>
</evidence>
<comment type="caution">
    <text evidence="1">The sequence shown here is derived from an EMBL/GenBank/DDBJ whole genome shotgun (WGS) entry which is preliminary data.</text>
</comment>
<accession>A0A392WCX8</accession>
<dbReference type="AlphaFoldDB" id="A0A392WCX8"/>
<proteinExistence type="predicted"/>
<sequence>MAKRQQSDRKSDASCQKVQKNQLLSVSLSELPARNSLKMAECSKSILSLSEVEARPSLSEHFRR</sequence>
<evidence type="ECO:0000313" key="1">
    <source>
        <dbReference type="EMBL" id="MCI98006.1"/>
    </source>
</evidence>
<organism evidence="1 2">
    <name type="scientific">Trifolium medium</name>
    <dbReference type="NCBI Taxonomy" id="97028"/>
    <lineage>
        <taxon>Eukaryota</taxon>
        <taxon>Viridiplantae</taxon>
        <taxon>Streptophyta</taxon>
        <taxon>Embryophyta</taxon>
        <taxon>Tracheophyta</taxon>
        <taxon>Spermatophyta</taxon>
        <taxon>Magnoliopsida</taxon>
        <taxon>eudicotyledons</taxon>
        <taxon>Gunneridae</taxon>
        <taxon>Pentapetalae</taxon>
        <taxon>rosids</taxon>
        <taxon>fabids</taxon>
        <taxon>Fabales</taxon>
        <taxon>Fabaceae</taxon>
        <taxon>Papilionoideae</taxon>
        <taxon>50 kb inversion clade</taxon>
        <taxon>NPAAA clade</taxon>
        <taxon>Hologalegina</taxon>
        <taxon>IRL clade</taxon>
        <taxon>Trifolieae</taxon>
        <taxon>Trifolium</taxon>
    </lineage>
</organism>
<dbReference type="Proteomes" id="UP000265520">
    <property type="component" value="Unassembled WGS sequence"/>
</dbReference>
<protein>
    <submittedName>
        <fullName evidence="1">Uncharacterized protein</fullName>
    </submittedName>
</protein>
<dbReference type="EMBL" id="LXQA011461198">
    <property type="protein sequence ID" value="MCI98006.1"/>
    <property type="molecule type" value="Genomic_DNA"/>
</dbReference>
<reference evidence="1 2" key="1">
    <citation type="journal article" date="2018" name="Front. Plant Sci.">
        <title>Red Clover (Trifolium pratense) and Zigzag Clover (T. medium) - A Picture of Genomic Similarities and Differences.</title>
        <authorList>
            <person name="Dluhosova J."/>
            <person name="Istvanek J."/>
            <person name="Nedelnik J."/>
            <person name="Repkova J."/>
        </authorList>
    </citation>
    <scope>NUCLEOTIDE SEQUENCE [LARGE SCALE GENOMIC DNA]</scope>
    <source>
        <strain evidence="2">cv. 10/8</strain>
        <tissue evidence="1">Leaf</tissue>
    </source>
</reference>